<gene>
    <name evidence="1" type="ORF">LCGC14_3125450</name>
</gene>
<dbReference type="EMBL" id="LAZR01068045">
    <property type="protein sequence ID" value="KKK50397.1"/>
    <property type="molecule type" value="Genomic_DNA"/>
</dbReference>
<name>A0A0F8W137_9ZZZZ</name>
<dbReference type="AlphaFoldDB" id="A0A0F8W137"/>
<sequence>MVGVLDSMVIPDDLLTIEQALSDFNADLIVIDTLSDFVNCNVLGNQAVRKALLPLRELALLQVLKPNIAPYLKGVKER</sequence>
<reference evidence="1" key="1">
    <citation type="journal article" date="2015" name="Nature">
        <title>Complex archaea that bridge the gap between prokaryotes and eukaryotes.</title>
        <authorList>
            <person name="Spang A."/>
            <person name="Saw J.H."/>
            <person name="Jorgensen S.L."/>
            <person name="Zaremba-Niedzwiedzka K."/>
            <person name="Martijn J."/>
            <person name="Lind A.E."/>
            <person name="van Eijk R."/>
            <person name="Schleper C."/>
            <person name="Guy L."/>
            <person name="Ettema T.J."/>
        </authorList>
    </citation>
    <scope>NUCLEOTIDE SEQUENCE</scope>
</reference>
<evidence type="ECO:0000313" key="1">
    <source>
        <dbReference type="EMBL" id="KKK50397.1"/>
    </source>
</evidence>
<proteinExistence type="predicted"/>
<protein>
    <submittedName>
        <fullName evidence="1">Uncharacterized protein</fullName>
    </submittedName>
</protein>
<organism evidence="1">
    <name type="scientific">marine sediment metagenome</name>
    <dbReference type="NCBI Taxonomy" id="412755"/>
    <lineage>
        <taxon>unclassified sequences</taxon>
        <taxon>metagenomes</taxon>
        <taxon>ecological metagenomes</taxon>
    </lineage>
</organism>
<accession>A0A0F8W137</accession>
<comment type="caution">
    <text evidence="1">The sequence shown here is derived from an EMBL/GenBank/DDBJ whole genome shotgun (WGS) entry which is preliminary data.</text>
</comment>